<dbReference type="Pfam" id="PF08281">
    <property type="entry name" value="Sigma70_r4_2"/>
    <property type="match status" value="1"/>
</dbReference>
<keyword evidence="5" id="KW-0472">Membrane</keyword>
<feature type="domain" description="RNA polymerase sigma factor 70 region 4 type 2" evidence="7">
    <location>
        <begin position="126"/>
        <end position="170"/>
    </location>
</feature>
<evidence type="ECO:0000313" key="8">
    <source>
        <dbReference type="EMBL" id="MDN5212653.1"/>
    </source>
</evidence>
<organism evidence="8 9">
    <name type="scientific">Agaribacillus aureus</name>
    <dbReference type="NCBI Taxonomy" id="3051825"/>
    <lineage>
        <taxon>Bacteria</taxon>
        <taxon>Pseudomonadati</taxon>
        <taxon>Bacteroidota</taxon>
        <taxon>Cytophagia</taxon>
        <taxon>Cytophagales</taxon>
        <taxon>Splendidivirgaceae</taxon>
        <taxon>Agaribacillus</taxon>
    </lineage>
</organism>
<dbReference type="PANTHER" id="PTHR43133">
    <property type="entry name" value="RNA POLYMERASE ECF-TYPE SIGMA FACTO"/>
    <property type="match status" value="1"/>
</dbReference>
<keyword evidence="9" id="KW-1185">Reference proteome</keyword>
<evidence type="ECO:0000259" key="6">
    <source>
        <dbReference type="Pfam" id="PF04542"/>
    </source>
</evidence>
<comment type="similarity">
    <text evidence="1">Belongs to the sigma-70 factor family. ECF subfamily.</text>
</comment>
<dbReference type="RefSeq" id="WP_346757970.1">
    <property type="nucleotide sequence ID" value="NZ_JAUJEB010000001.1"/>
</dbReference>
<keyword evidence="5" id="KW-1133">Transmembrane helix</keyword>
<comment type="caution">
    <text evidence="8">The sequence shown here is derived from an EMBL/GenBank/DDBJ whole genome shotgun (WGS) entry which is preliminary data.</text>
</comment>
<dbReference type="SUPFAM" id="SSF88946">
    <property type="entry name" value="Sigma2 domain of RNA polymerase sigma factors"/>
    <property type="match status" value="1"/>
</dbReference>
<dbReference type="PANTHER" id="PTHR43133:SF46">
    <property type="entry name" value="RNA POLYMERASE SIGMA-70 FACTOR ECF SUBFAMILY"/>
    <property type="match status" value="1"/>
</dbReference>
<keyword evidence="4" id="KW-0804">Transcription</keyword>
<reference evidence="8" key="1">
    <citation type="submission" date="2023-06" db="EMBL/GenBank/DDBJ databases">
        <title>Genomic of Agaribacillus aureum.</title>
        <authorList>
            <person name="Wang G."/>
        </authorList>
    </citation>
    <scope>NUCLEOTIDE SEQUENCE</scope>
    <source>
        <strain evidence="8">BMA12</strain>
    </source>
</reference>
<dbReference type="Gene3D" id="1.10.10.10">
    <property type="entry name" value="Winged helix-like DNA-binding domain superfamily/Winged helix DNA-binding domain"/>
    <property type="match status" value="1"/>
</dbReference>
<dbReference type="InterPro" id="IPR039425">
    <property type="entry name" value="RNA_pol_sigma-70-like"/>
</dbReference>
<keyword evidence="5" id="KW-0812">Transmembrane</keyword>
<feature type="domain" description="RNA polymerase sigma-70 region 2" evidence="6">
    <location>
        <begin position="32"/>
        <end position="92"/>
    </location>
</feature>
<protein>
    <submittedName>
        <fullName evidence="8">RNA polymerase sigma-70 factor</fullName>
    </submittedName>
</protein>
<dbReference type="Pfam" id="PF04542">
    <property type="entry name" value="Sigma70_r2"/>
    <property type="match status" value="1"/>
</dbReference>
<sequence>MKKPTSNTDQKILIKKLAAGNIQAFQEIFYIYEKQLKYYAFRLTKSKFIAEEIVQEVFIKIWENRRNIKPDLSFQAYLYRMVRNRAFNYLRDSVQHEDLAQGLWQDILRARDQTDDNIIAADYENLVHKILQELPSQKRLIYMMSRFEGKSNPEIAAQLGISVKTVENHLWKTLRIIKAQLSLHLNITWLLVPAMLFFLP</sequence>
<dbReference type="InterPro" id="IPR014284">
    <property type="entry name" value="RNA_pol_sigma-70_dom"/>
</dbReference>
<gene>
    <name evidence="8" type="ORF">QQ020_11375</name>
</gene>
<dbReference type="InterPro" id="IPR007627">
    <property type="entry name" value="RNA_pol_sigma70_r2"/>
</dbReference>
<evidence type="ECO:0000256" key="5">
    <source>
        <dbReference type="SAM" id="Phobius"/>
    </source>
</evidence>
<feature type="transmembrane region" description="Helical" evidence="5">
    <location>
        <begin position="181"/>
        <end position="199"/>
    </location>
</feature>
<dbReference type="InterPro" id="IPR014327">
    <property type="entry name" value="RNA_pol_sigma70_bacteroid"/>
</dbReference>
<proteinExistence type="inferred from homology"/>
<evidence type="ECO:0000256" key="3">
    <source>
        <dbReference type="ARBA" id="ARBA00023082"/>
    </source>
</evidence>
<evidence type="ECO:0000256" key="1">
    <source>
        <dbReference type="ARBA" id="ARBA00010641"/>
    </source>
</evidence>
<evidence type="ECO:0000256" key="4">
    <source>
        <dbReference type="ARBA" id="ARBA00023163"/>
    </source>
</evidence>
<dbReference type="EMBL" id="JAUJEB010000001">
    <property type="protein sequence ID" value="MDN5212653.1"/>
    <property type="molecule type" value="Genomic_DNA"/>
</dbReference>
<name>A0ABT8L4K1_9BACT</name>
<dbReference type="InterPro" id="IPR013325">
    <property type="entry name" value="RNA_pol_sigma_r2"/>
</dbReference>
<keyword evidence="3" id="KW-0731">Sigma factor</keyword>
<dbReference type="Proteomes" id="UP001172083">
    <property type="component" value="Unassembled WGS sequence"/>
</dbReference>
<evidence type="ECO:0000256" key="2">
    <source>
        <dbReference type="ARBA" id="ARBA00023015"/>
    </source>
</evidence>
<dbReference type="NCBIfam" id="TIGR02937">
    <property type="entry name" value="sigma70-ECF"/>
    <property type="match status" value="1"/>
</dbReference>
<accession>A0ABT8L4K1</accession>
<dbReference type="InterPro" id="IPR013324">
    <property type="entry name" value="RNA_pol_sigma_r3/r4-like"/>
</dbReference>
<dbReference type="NCBIfam" id="TIGR02985">
    <property type="entry name" value="Sig70_bacteroi1"/>
    <property type="match status" value="1"/>
</dbReference>
<dbReference type="InterPro" id="IPR036388">
    <property type="entry name" value="WH-like_DNA-bd_sf"/>
</dbReference>
<dbReference type="SUPFAM" id="SSF88659">
    <property type="entry name" value="Sigma3 and sigma4 domains of RNA polymerase sigma factors"/>
    <property type="match status" value="1"/>
</dbReference>
<dbReference type="InterPro" id="IPR013249">
    <property type="entry name" value="RNA_pol_sigma70_r4_t2"/>
</dbReference>
<dbReference type="Gene3D" id="1.10.1740.10">
    <property type="match status" value="1"/>
</dbReference>
<evidence type="ECO:0000313" key="9">
    <source>
        <dbReference type="Proteomes" id="UP001172083"/>
    </source>
</evidence>
<evidence type="ECO:0000259" key="7">
    <source>
        <dbReference type="Pfam" id="PF08281"/>
    </source>
</evidence>
<keyword evidence="2" id="KW-0805">Transcription regulation</keyword>